<dbReference type="PANTHER" id="PTHR12203:SF119">
    <property type="entry name" value="GLYCOSYL TRANSFERASE CAP10 DOMAIN-CONTAINING PROTEIN"/>
    <property type="match status" value="1"/>
</dbReference>
<dbReference type="AlphaFoldDB" id="A0A9N8DQK9"/>
<evidence type="ECO:0000313" key="3">
    <source>
        <dbReference type="EMBL" id="CAB9505004.1"/>
    </source>
</evidence>
<sequence>MSRPRLEPEFRGIFGPKGDSEEWLEATSKFPNGVPRFNSKQEAIDFMTEYNTHHGGSNPDYPHLMHIFTMLVSWEQIETILLPNIEKARKEPSTAEPVPRDHLDDITGEDCEPQRESNNIYEQPAAHNCIKDVLFRLNLPIHKCTTPQSTMNTLKYLFFHMKCGIFVMIRNGQLRIFAPFVNGDFRNTWGDQLEVEGDGTLDNYYREKRRFYRAEQVEKDKFKWWANGNIICNELTQEKDKGKMQYWGDHFMSALRDMLGEACRTRQMPDCEFFLNKRDYPQLKINVPRGGVPVEPYGFIFNKDDRDPDQDVDLYERDKYKTYAPIVSFYAAAPDRFSDIPWPSSEDWEAACGLVFPQTFMWKKKDKEGVPEFGGNPRDLFTEENFRKFERGWYDDRVATAFFRGTATGGGTTIDNNQRLKVAHLSHEWKDDPEKGGEEPFLDAAIVGWNLRDKKIAQGGMNYLRPNNFDFTAGKHHFTPIYEQSKYKYLVYVDGHCAACRYGFMMRLGSVILKVAPRQVADRMWYFDLLQPYVDHVPVKADLSDLEDQIRWCRENDEKCREIGENAKAFYEKYVGQSALLDYIEMVSKQIAKRFVPAPTWWEAATPARDPPKLQPPEGKCFMDKKNRTSKWCKRCQEDMEADDAKKREEEERERAERKNKRQSKTSLRDRMRKRAKLEAEKKPKGK</sequence>
<protein>
    <submittedName>
        <fullName evidence="3">KDEL motif-containing protein 2</fullName>
    </submittedName>
</protein>
<gene>
    <name evidence="3" type="ORF">SEMRO_216_G089300.1</name>
</gene>
<comment type="caution">
    <text evidence="3">The sequence shown here is derived from an EMBL/GenBank/DDBJ whole genome shotgun (WGS) entry which is preliminary data.</text>
</comment>
<proteinExistence type="predicted"/>
<accession>A0A9N8DQK9</accession>
<feature type="region of interest" description="Disordered" evidence="1">
    <location>
        <begin position="638"/>
        <end position="687"/>
    </location>
</feature>
<evidence type="ECO:0000313" key="4">
    <source>
        <dbReference type="Proteomes" id="UP001153069"/>
    </source>
</evidence>
<dbReference type="InterPro" id="IPR006598">
    <property type="entry name" value="CAP10"/>
</dbReference>
<dbReference type="EMBL" id="CAICTM010000215">
    <property type="protein sequence ID" value="CAB9505004.1"/>
    <property type="molecule type" value="Genomic_DNA"/>
</dbReference>
<dbReference type="Proteomes" id="UP001153069">
    <property type="component" value="Unassembled WGS sequence"/>
</dbReference>
<evidence type="ECO:0000256" key="1">
    <source>
        <dbReference type="SAM" id="MobiDB-lite"/>
    </source>
</evidence>
<dbReference type="SMART" id="SM00672">
    <property type="entry name" value="CAP10"/>
    <property type="match status" value="1"/>
</dbReference>
<feature type="domain" description="Glycosyl transferase CAP10" evidence="2">
    <location>
        <begin position="267"/>
        <end position="596"/>
    </location>
</feature>
<organism evidence="3 4">
    <name type="scientific">Seminavis robusta</name>
    <dbReference type="NCBI Taxonomy" id="568900"/>
    <lineage>
        <taxon>Eukaryota</taxon>
        <taxon>Sar</taxon>
        <taxon>Stramenopiles</taxon>
        <taxon>Ochrophyta</taxon>
        <taxon>Bacillariophyta</taxon>
        <taxon>Bacillariophyceae</taxon>
        <taxon>Bacillariophycidae</taxon>
        <taxon>Naviculales</taxon>
        <taxon>Naviculaceae</taxon>
        <taxon>Seminavis</taxon>
    </lineage>
</organism>
<keyword evidence="4" id="KW-1185">Reference proteome</keyword>
<name>A0A9N8DQK9_9STRA</name>
<dbReference type="Pfam" id="PF05686">
    <property type="entry name" value="Glyco_transf_90"/>
    <property type="match status" value="1"/>
</dbReference>
<dbReference type="PANTHER" id="PTHR12203">
    <property type="entry name" value="KDEL LYS-ASP-GLU-LEU CONTAINING - RELATED"/>
    <property type="match status" value="1"/>
</dbReference>
<feature type="compositionally biased region" description="Basic and acidic residues" evidence="1">
    <location>
        <begin position="677"/>
        <end position="687"/>
    </location>
</feature>
<feature type="compositionally biased region" description="Basic and acidic residues" evidence="1">
    <location>
        <begin position="638"/>
        <end position="657"/>
    </location>
</feature>
<dbReference type="InterPro" id="IPR051091">
    <property type="entry name" value="O-Glucosyltr/Glycosyltrsf_90"/>
</dbReference>
<evidence type="ECO:0000259" key="2">
    <source>
        <dbReference type="SMART" id="SM00672"/>
    </source>
</evidence>
<reference evidence="3" key="1">
    <citation type="submission" date="2020-06" db="EMBL/GenBank/DDBJ databases">
        <authorList>
            <consortium name="Plant Systems Biology data submission"/>
        </authorList>
    </citation>
    <scope>NUCLEOTIDE SEQUENCE</scope>
    <source>
        <strain evidence="3">D6</strain>
    </source>
</reference>
<dbReference type="OrthoDB" id="541052at2759"/>